<feature type="domain" description="Rho-GAP" evidence="1">
    <location>
        <begin position="90"/>
        <end position="307"/>
    </location>
</feature>
<sequence length="627" mass="72246">TKKNLLMPVTNLKLQTSNTAFSIRYQFTNSHSLFNHVPGFDIGITQSLNCVKMKLTLCCNDTHMLSKQVETKFEMLLEEYNSEKLILIGMPLEKLPLNCDGLPLIVKNINDYIIDYGLYEECLFDETYSANGREANIINAYELVSGSRKSCKTLIDIDAVDVASVLVMWLYFLPEPLISSKQFSMICDLDVNKKYNEIISSMDNISRLTLQGIMNMVDSYEKQHPSCKEKLGNLFTLLLTKHVDIISENNSSQFLNNLKIVFMKAKINNDKSEYDLFNKKSLETKSSTNQDQNNFHKNNLCNKKNVFRRSLSDDGLHLRPSVDGVDETVKKCSTLMKSCSCNLTEFISEEDVHYKNSISNGLILDKNHLNNKPADKLSSDNFYDGSISLVNELYSNQIDDMRSIERTMQIHSKSTMKRTKNKSIKIHVERVLKSGFLSNEESLLLKNTLELMKILSKIKSVQNQINIQRRSREDEFIRENEKTNKRLPEFYFLNNRLEQLVNQKNTYLIKTGLSYGRSYNRTVLNLKNAKKEAFKLYENEKNNKNSQNELIDKLISDIYNIQKVLDYLENNCGGKELPWRSSKGCPGHRRMKKKQLNCVTVVSDLQTIGEHEVMETIAQPLFIAVKQ</sequence>
<evidence type="ECO:0000259" key="1">
    <source>
        <dbReference type="PROSITE" id="PS50238"/>
    </source>
</evidence>
<dbReference type="EMBL" id="VUJU01003357">
    <property type="protein sequence ID" value="KAF0758190.1"/>
    <property type="molecule type" value="Genomic_DNA"/>
</dbReference>
<organism evidence="2 3">
    <name type="scientific">Aphis craccivora</name>
    <name type="common">Cowpea aphid</name>
    <dbReference type="NCBI Taxonomy" id="307492"/>
    <lineage>
        <taxon>Eukaryota</taxon>
        <taxon>Metazoa</taxon>
        <taxon>Ecdysozoa</taxon>
        <taxon>Arthropoda</taxon>
        <taxon>Hexapoda</taxon>
        <taxon>Insecta</taxon>
        <taxon>Pterygota</taxon>
        <taxon>Neoptera</taxon>
        <taxon>Paraneoptera</taxon>
        <taxon>Hemiptera</taxon>
        <taxon>Sternorrhyncha</taxon>
        <taxon>Aphidomorpha</taxon>
        <taxon>Aphidoidea</taxon>
        <taxon>Aphididae</taxon>
        <taxon>Aphidini</taxon>
        <taxon>Aphis</taxon>
        <taxon>Aphis</taxon>
    </lineage>
</organism>
<gene>
    <name evidence="2" type="ORF">FWK35_00014499</name>
</gene>
<evidence type="ECO:0000313" key="3">
    <source>
        <dbReference type="Proteomes" id="UP000478052"/>
    </source>
</evidence>
<dbReference type="InterPro" id="IPR008936">
    <property type="entry name" value="Rho_GTPase_activation_prot"/>
</dbReference>
<feature type="non-terminal residue" evidence="2">
    <location>
        <position position="1"/>
    </location>
</feature>
<proteinExistence type="predicted"/>
<dbReference type="AlphaFoldDB" id="A0A6G0YLJ0"/>
<protein>
    <submittedName>
        <fullName evidence="2">Rho-GAP domain-containing protein</fullName>
    </submittedName>
</protein>
<dbReference type="InterPro" id="IPR000198">
    <property type="entry name" value="RhoGAP_dom"/>
</dbReference>
<dbReference type="PROSITE" id="PS50238">
    <property type="entry name" value="RHOGAP"/>
    <property type="match status" value="1"/>
</dbReference>
<dbReference type="Proteomes" id="UP000478052">
    <property type="component" value="Unassembled WGS sequence"/>
</dbReference>
<dbReference type="GO" id="GO:0007165">
    <property type="term" value="P:signal transduction"/>
    <property type="evidence" value="ECO:0007669"/>
    <property type="project" value="InterPro"/>
</dbReference>
<accession>A0A6G0YLJ0</accession>
<name>A0A6G0YLJ0_APHCR</name>
<dbReference type="Gene3D" id="1.10.555.10">
    <property type="entry name" value="Rho GTPase activation protein"/>
    <property type="match status" value="1"/>
</dbReference>
<evidence type="ECO:0000313" key="2">
    <source>
        <dbReference type="EMBL" id="KAF0758190.1"/>
    </source>
</evidence>
<keyword evidence="3" id="KW-1185">Reference proteome</keyword>
<reference evidence="2 3" key="1">
    <citation type="submission" date="2019-08" db="EMBL/GenBank/DDBJ databases">
        <title>Whole genome of Aphis craccivora.</title>
        <authorList>
            <person name="Voronova N.V."/>
            <person name="Shulinski R.S."/>
            <person name="Bandarenka Y.V."/>
            <person name="Zhorov D.G."/>
            <person name="Warner D."/>
        </authorList>
    </citation>
    <scope>NUCLEOTIDE SEQUENCE [LARGE SCALE GENOMIC DNA]</scope>
    <source>
        <strain evidence="2">180601</strain>
        <tissue evidence="2">Whole Body</tissue>
    </source>
</reference>
<dbReference type="OrthoDB" id="6592501at2759"/>
<comment type="caution">
    <text evidence="2">The sequence shown here is derived from an EMBL/GenBank/DDBJ whole genome shotgun (WGS) entry which is preliminary data.</text>
</comment>
<dbReference type="SUPFAM" id="SSF48350">
    <property type="entry name" value="GTPase activation domain, GAP"/>
    <property type="match status" value="1"/>
</dbReference>